<dbReference type="OrthoDB" id="2830640at2759"/>
<proteinExistence type="predicted"/>
<name>A0A2J6RJB2_HYAVF</name>
<reference evidence="2 3" key="1">
    <citation type="submission" date="2016-04" db="EMBL/GenBank/DDBJ databases">
        <title>A degradative enzymes factory behind the ericoid mycorrhizal symbiosis.</title>
        <authorList>
            <consortium name="DOE Joint Genome Institute"/>
            <person name="Martino E."/>
            <person name="Morin E."/>
            <person name="Grelet G."/>
            <person name="Kuo A."/>
            <person name="Kohler A."/>
            <person name="Daghino S."/>
            <person name="Barry K."/>
            <person name="Choi C."/>
            <person name="Cichocki N."/>
            <person name="Clum A."/>
            <person name="Copeland A."/>
            <person name="Hainaut M."/>
            <person name="Haridas S."/>
            <person name="Labutti K."/>
            <person name="Lindquist E."/>
            <person name="Lipzen A."/>
            <person name="Khouja H.-R."/>
            <person name="Murat C."/>
            <person name="Ohm R."/>
            <person name="Olson A."/>
            <person name="Spatafora J."/>
            <person name="Veneault-Fourrey C."/>
            <person name="Henrissat B."/>
            <person name="Grigoriev I."/>
            <person name="Martin F."/>
            <person name="Perotto S."/>
        </authorList>
    </citation>
    <scope>NUCLEOTIDE SEQUENCE [LARGE SCALE GENOMIC DNA]</scope>
    <source>
        <strain evidence="2 3">F</strain>
    </source>
</reference>
<feature type="transmembrane region" description="Helical" evidence="1">
    <location>
        <begin position="375"/>
        <end position="396"/>
    </location>
</feature>
<dbReference type="EMBL" id="KZ613947">
    <property type="protein sequence ID" value="PMD38606.1"/>
    <property type="molecule type" value="Genomic_DNA"/>
</dbReference>
<keyword evidence="1" id="KW-0812">Transmembrane</keyword>
<sequence>MSTKSSSALSDLINAPKSSLQSQTSVELLRFLQLPSGRLVERARQTLGDEIIDCIAEENFPHRIADDASANSNTEAAAASPYIQFIFLSSLRNERKVTTNRVAITQSTLLALCNKLGVSLYFIDGVLRPSIWSKQSGGSFHTYDDEGEVETIVGFYHYFNEWHLGPLHTWFSYNVKTKCTTYLLFDCPQSVKGKLFAGDFLPHPLAVDLLFAEECAVWRESLINMHYQQIFNWHENNGTMDPPLNRHINGMTSMPILHQLSRTWNMIYEDLGDLEERLDFLLCTSSKLSAAGIPTRSVDEHLAFVRARNHLRRRWVTSFGERTKLIIGFVFSLASQEVAKQAQKENASMKTIATVTMVFLPGAFVAAVLQISDKLWQFFAITAPATILVLVVYQLWRWKQRGKGLAKGSDLVGESAAKNVPVGGA</sequence>
<keyword evidence="3" id="KW-1185">Reference proteome</keyword>
<dbReference type="Proteomes" id="UP000235786">
    <property type="component" value="Unassembled WGS sequence"/>
</dbReference>
<evidence type="ECO:0000256" key="1">
    <source>
        <dbReference type="SAM" id="Phobius"/>
    </source>
</evidence>
<keyword evidence="1" id="KW-1133">Transmembrane helix</keyword>
<keyword evidence="1" id="KW-0472">Membrane</keyword>
<evidence type="ECO:0008006" key="4">
    <source>
        <dbReference type="Google" id="ProtNLM"/>
    </source>
</evidence>
<evidence type="ECO:0000313" key="2">
    <source>
        <dbReference type="EMBL" id="PMD38606.1"/>
    </source>
</evidence>
<dbReference type="AlphaFoldDB" id="A0A2J6RJB2"/>
<feature type="transmembrane region" description="Helical" evidence="1">
    <location>
        <begin position="351"/>
        <end position="369"/>
    </location>
</feature>
<protein>
    <recommendedName>
        <fullName evidence="4">Cora-domain-containing protein</fullName>
    </recommendedName>
</protein>
<gene>
    <name evidence="2" type="ORF">L207DRAFT_41854</name>
</gene>
<dbReference type="STRING" id="1149755.A0A2J6RJB2"/>
<organism evidence="2 3">
    <name type="scientific">Hyaloscypha variabilis (strain UAMH 11265 / GT02V1 / F)</name>
    <name type="common">Meliniomyces variabilis</name>
    <dbReference type="NCBI Taxonomy" id="1149755"/>
    <lineage>
        <taxon>Eukaryota</taxon>
        <taxon>Fungi</taxon>
        <taxon>Dikarya</taxon>
        <taxon>Ascomycota</taxon>
        <taxon>Pezizomycotina</taxon>
        <taxon>Leotiomycetes</taxon>
        <taxon>Helotiales</taxon>
        <taxon>Hyaloscyphaceae</taxon>
        <taxon>Hyaloscypha</taxon>
        <taxon>Hyaloscypha variabilis</taxon>
    </lineage>
</organism>
<evidence type="ECO:0000313" key="3">
    <source>
        <dbReference type="Proteomes" id="UP000235786"/>
    </source>
</evidence>
<accession>A0A2J6RJB2</accession>